<evidence type="ECO:0000256" key="6">
    <source>
        <dbReference type="ARBA" id="ARBA00023136"/>
    </source>
</evidence>
<dbReference type="CDD" id="cd06852">
    <property type="entry name" value="GT_MraY"/>
    <property type="match status" value="1"/>
</dbReference>
<dbReference type="Proteomes" id="UP000886886">
    <property type="component" value="Unassembled WGS sequence"/>
</dbReference>
<keyword evidence="7" id="KW-0133">Cell shape</keyword>
<evidence type="ECO:0000256" key="1">
    <source>
        <dbReference type="ARBA" id="ARBA00004141"/>
    </source>
</evidence>
<dbReference type="NCBIfam" id="TIGR00445">
    <property type="entry name" value="mraY"/>
    <property type="match status" value="1"/>
</dbReference>
<evidence type="ECO:0000313" key="11">
    <source>
        <dbReference type="Proteomes" id="UP000886886"/>
    </source>
</evidence>
<feature type="transmembrane region" description="Helical" evidence="7">
    <location>
        <begin position="304"/>
        <end position="323"/>
    </location>
</feature>
<keyword evidence="7" id="KW-0131">Cell cycle</keyword>
<dbReference type="PROSITE" id="PS01347">
    <property type="entry name" value="MRAY_1"/>
    <property type="match status" value="1"/>
</dbReference>
<accession>A0A9D0ZXU2</accession>
<dbReference type="GO" id="GO:0051301">
    <property type="term" value="P:cell division"/>
    <property type="evidence" value="ECO:0007669"/>
    <property type="project" value="UniProtKB-KW"/>
</dbReference>
<dbReference type="GO" id="GO:0005886">
    <property type="term" value="C:plasma membrane"/>
    <property type="evidence" value="ECO:0007669"/>
    <property type="project" value="UniProtKB-SubCell"/>
</dbReference>
<keyword evidence="7" id="KW-0132">Cell division</keyword>
<dbReference type="GO" id="GO:0008360">
    <property type="term" value="P:regulation of cell shape"/>
    <property type="evidence" value="ECO:0007669"/>
    <property type="project" value="UniProtKB-KW"/>
</dbReference>
<feature type="transmembrane region" description="Helical" evidence="7">
    <location>
        <begin position="12"/>
        <end position="33"/>
    </location>
</feature>
<dbReference type="PROSITE" id="PS01348">
    <property type="entry name" value="MRAY_2"/>
    <property type="match status" value="1"/>
</dbReference>
<gene>
    <name evidence="7" type="primary">mraY</name>
    <name evidence="10" type="ORF">IAB26_13495</name>
</gene>
<feature type="binding site" evidence="9">
    <location>
        <position position="232"/>
    </location>
    <ligand>
        <name>Mg(2+)</name>
        <dbReference type="ChEBI" id="CHEBI:18420"/>
    </ligand>
</feature>
<dbReference type="GO" id="GO:0009252">
    <property type="term" value="P:peptidoglycan biosynthetic process"/>
    <property type="evidence" value="ECO:0007669"/>
    <property type="project" value="UniProtKB-UniRule"/>
</dbReference>
<dbReference type="GO" id="GO:0071555">
    <property type="term" value="P:cell wall organization"/>
    <property type="evidence" value="ECO:0007669"/>
    <property type="project" value="UniProtKB-KW"/>
</dbReference>
<comment type="function">
    <text evidence="7">Catalyzes the initial step of the lipid cycle reactions in the biosynthesis of the cell wall peptidoglycan: transfers peptidoglycan precursor phospho-MurNAc-pentapeptide from UDP-MurNAc-pentapeptide onto the lipid carrier undecaprenyl phosphate, yielding undecaprenyl-pyrophosphoryl-MurNAc-pentapeptide, known as lipid I.</text>
</comment>
<dbReference type="AlphaFoldDB" id="A0A9D0ZXU2"/>
<keyword evidence="4 7" id="KW-0812">Transmembrane</keyword>
<comment type="subcellular location">
    <subcellularLocation>
        <location evidence="7">Cell membrane</location>
        <topology evidence="7">Multi-pass membrane protein</topology>
    </subcellularLocation>
    <subcellularLocation>
        <location evidence="1">Membrane</location>
        <topology evidence="1">Multi-pass membrane protein</topology>
    </subcellularLocation>
</comment>
<dbReference type="GO" id="GO:0008963">
    <property type="term" value="F:phospho-N-acetylmuramoyl-pentapeptide-transferase activity"/>
    <property type="evidence" value="ECO:0007669"/>
    <property type="project" value="UniProtKB-UniRule"/>
</dbReference>
<dbReference type="InterPro" id="IPR003524">
    <property type="entry name" value="PNAcMuramoyl-5peptid_Trfase"/>
</dbReference>
<proteinExistence type="inferred from homology"/>
<keyword evidence="6 7" id="KW-0472">Membrane</keyword>
<reference evidence="10" key="1">
    <citation type="submission" date="2020-10" db="EMBL/GenBank/DDBJ databases">
        <authorList>
            <person name="Gilroy R."/>
        </authorList>
    </citation>
    <scope>NUCLEOTIDE SEQUENCE</scope>
    <source>
        <strain evidence="10">ChiSjej3B21-11622</strain>
    </source>
</reference>
<keyword evidence="7 9" id="KW-0460">Magnesium</keyword>
<name>A0A9D0ZXU2_9FIRM</name>
<feature type="binding site" evidence="9">
    <location>
        <position position="173"/>
    </location>
    <ligand>
        <name>Mg(2+)</name>
        <dbReference type="ChEBI" id="CHEBI:18420"/>
    </ligand>
</feature>
<keyword evidence="7 9" id="KW-0479">Metal-binding</keyword>
<protein>
    <recommendedName>
        <fullName evidence="7 8">Phospho-N-acetylmuramoyl-pentapeptide-transferase</fullName>
        <ecNumber evidence="7 8">2.7.8.13</ecNumber>
    </recommendedName>
    <alternativeName>
        <fullName evidence="7">UDP-MurNAc-pentapeptide phosphotransferase</fullName>
    </alternativeName>
</protein>
<evidence type="ECO:0000256" key="9">
    <source>
        <dbReference type="PIRSR" id="PIRSR600715-1"/>
    </source>
</evidence>
<dbReference type="PANTHER" id="PTHR22926:SF5">
    <property type="entry name" value="PHOSPHO-N-ACETYLMURAMOYL-PENTAPEPTIDE-TRANSFERASE HOMOLOG"/>
    <property type="match status" value="1"/>
</dbReference>
<comment type="cofactor">
    <cofactor evidence="7 9">
        <name>Mg(2+)</name>
        <dbReference type="ChEBI" id="CHEBI:18420"/>
    </cofactor>
</comment>
<evidence type="ECO:0000256" key="4">
    <source>
        <dbReference type="ARBA" id="ARBA00022692"/>
    </source>
</evidence>
<dbReference type="Pfam" id="PF00953">
    <property type="entry name" value="Glycos_transf_4"/>
    <property type="match status" value="1"/>
</dbReference>
<reference evidence="10" key="2">
    <citation type="journal article" date="2021" name="PeerJ">
        <title>Extensive microbial diversity within the chicken gut microbiome revealed by metagenomics and culture.</title>
        <authorList>
            <person name="Gilroy R."/>
            <person name="Ravi A."/>
            <person name="Getino M."/>
            <person name="Pursley I."/>
            <person name="Horton D.L."/>
            <person name="Alikhan N.F."/>
            <person name="Baker D."/>
            <person name="Gharbi K."/>
            <person name="Hall N."/>
            <person name="Watson M."/>
            <person name="Adriaenssens E.M."/>
            <person name="Foster-Nyarko E."/>
            <person name="Jarju S."/>
            <person name="Secka A."/>
            <person name="Antonio M."/>
            <person name="Oren A."/>
            <person name="Chaudhuri R.R."/>
            <person name="La Ragione R."/>
            <person name="Hildebrand F."/>
            <person name="Pallen M.J."/>
        </authorList>
    </citation>
    <scope>NUCLEOTIDE SEQUENCE</scope>
    <source>
        <strain evidence="10">ChiSjej3B21-11622</strain>
    </source>
</reference>
<evidence type="ECO:0000256" key="7">
    <source>
        <dbReference type="HAMAP-Rule" id="MF_00038"/>
    </source>
</evidence>
<keyword evidence="3 7" id="KW-0808">Transferase</keyword>
<keyword evidence="7" id="KW-0961">Cell wall biogenesis/degradation</keyword>
<evidence type="ECO:0000256" key="2">
    <source>
        <dbReference type="ARBA" id="ARBA00005583"/>
    </source>
</evidence>
<comment type="similarity">
    <text evidence="2 7">Belongs to the glycosyltransferase 4 family. MraY subfamily.</text>
</comment>
<organism evidence="10 11">
    <name type="scientific">Candidatus Limivivens merdigallinarum</name>
    <dbReference type="NCBI Taxonomy" id="2840859"/>
    <lineage>
        <taxon>Bacteria</taxon>
        <taxon>Bacillati</taxon>
        <taxon>Bacillota</taxon>
        <taxon>Clostridia</taxon>
        <taxon>Lachnospirales</taxon>
        <taxon>Lachnospiraceae</taxon>
        <taxon>Lachnospiraceae incertae sedis</taxon>
        <taxon>Candidatus Limivivens</taxon>
    </lineage>
</organism>
<dbReference type="InterPro" id="IPR000715">
    <property type="entry name" value="Glycosyl_transferase_4"/>
</dbReference>
<dbReference type="PANTHER" id="PTHR22926">
    <property type="entry name" value="PHOSPHO-N-ACETYLMURAMOYL-PENTAPEPTIDE-TRANSFERASE"/>
    <property type="match status" value="1"/>
</dbReference>
<sequence>MIIGTEVIVSTLIPLLVAFAVSVLLGPFVIPFLRKLKVGQTERKEGVQSHLKKAGTPTMGGLIILIAILVGAIFYVGSYPRIIPVLFLTLGFGIIGFLDDYLKVVLRRSDGLYPKQKMLCQIVVTTIFVVYLILMDPEGLTILIPFTGQVFDVRWVTVPLCYFAVIGTVNGVNFTDGLDGLASSVTVIVAVFFTVVSLGLSGGIEPVTAAVTGALLGFLLFNVHPAQVFMGDTGSLALGGFVAGAAYMLRMPWIILVVGLVYLVEVLSVIIQVTYFKKTGGKRFFKMAPIHHHFELCGWSETRIVAVFSIITALLCLVGLALLQ</sequence>
<feature type="transmembrane region" description="Helical" evidence="7">
    <location>
        <begin position="253"/>
        <end position="276"/>
    </location>
</feature>
<dbReference type="HAMAP" id="MF_00038">
    <property type="entry name" value="MraY"/>
    <property type="match status" value="1"/>
</dbReference>
<feature type="transmembrane region" description="Helical" evidence="7">
    <location>
        <begin position="118"/>
        <end position="135"/>
    </location>
</feature>
<dbReference type="EC" id="2.7.8.13" evidence="7 8"/>
<keyword evidence="7" id="KW-0573">Peptidoglycan synthesis</keyword>
<feature type="transmembrane region" description="Helical" evidence="7">
    <location>
        <begin position="155"/>
        <end position="174"/>
    </location>
</feature>
<comment type="catalytic activity">
    <reaction evidence="7">
        <text>UDP-N-acetyl-alpha-D-muramoyl-L-alanyl-gamma-D-glutamyl-meso-2,6-diaminopimeloyl-D-alanyl-D-alanine + di-trans,octa-cis-undecaprenyl phosphate = di-trans,octa-cis-undecaprenyl diphospho-N-acetyl-alpha-D-muramoyl-L-alanyl-D-glutamyl-meso-2,6-diaminopimeloyl-D-alanyl-D-alanine + UMP</text>
        <dbReference type="Rhea" id="RHEA:28386"/>
        <dbReference type="ChEBI" id="CHEBI:57865"/>
        <dbReference type="ChEBI" id="CHEBI:60392"/>
        <dbReference type="ChEBI" id="CHEBI:61386"/>
        <dbReference type="ChEBI" id="CHEBI:61387"/>
        <dbReference type="EC" id="2.7.8.13"/>
    </reaction>
</comment>
<dbReference type="EMBL" id="DVFT01000197">
    <property type="protein sequence ID" value="HIQ97557.1"/>
    <property type="molecule type" value="Genomic_DNA"/>
</dbReference>
<evidence type="ECO:0000313" key="10">
    <source>
        <dbReference type="EMBL" id="HIQ97557.1"/>
    </source>
</evidence>
<comment type="caution">
    <text evidence="10">The sequence shown here is derived from an EMBL/GenBank/DDBJ whole genome shotgun (WGS) entry which is preliminary data.</text>
</comment>
<feature type="transmembrane region" description="Helical" evidence="7">
    <location>
        <begin position="54"/>
        <end position="76"/>
    </location>
</feature>
<evidence type="ECO:0000256" key="5">
    <source>
        <dbReference type="ARBA" id="ARBA00022989"/>
    </source>
</evidence>
<keyword evidence="5 7" id="KW-1133">Transmembrane helix</keyword>
<evidence type="ECO:0000256" key="3">
    <source>
        <dbReference type="ARBA" id="ARBA00022679"/>
    </source>
</evidence>
<feature type="transmembrane region" description="Helical" evidence="7">
    <location>
        <begin position="82"/>
        <end position="106"/>
    </location>
</feature>
<feature type="transmembrane region" description="Helical" evidence="7">
    <location>
        <begin position="181"/>
        <end position="200"/>
    </location>
</feature>
<feature type="transmembrane region" description="Helical" evidence="7">
    <location>
        <begin position="228"/>
        <end position="247"/>
    </location>
</feature>
<evidence type="ECO:0000256" key="8">
    <source>
        <dbReference type="NCBIfam" id="TIGR00445"/>
    </source>
</evidence>
<dbReference type="GO" id="GO:0046872">
    <property type="term" value="F:metal ion binding"/>
    <property type="evidence" value="ECO:0007669"/>
    <property type="project" value="UniProtKB-KW"/>
</dbReference>
<dbReference type="InterPro" id="IPR018480">
    <property type="entry name" value="PNAcMuramoyl-5peptid_Trfase_CS"/>
</dbReference>
<keyword evidence="7" id="KW-1003">Cell membrane</keyword>
<dbReference type="Pfam" id="PF10555">
    <property type="entry name" value="MraY_sig1"/>
    <property type="match status" value="1"/>
</dbReference>
<comment type="pathway">
    <text evidence="7">Cell wall biogenesis; peptidoglycan biosynthesis.</text>
</comment>